<feature type="domain" description="TadE-like" evidence="3">
    <location>
        <begin position="21"/>
        <end position="63"/>
    </location>
</feature>
<evidence type="ECO:0000313" key="5">
    <source>
        <dbReference type="Proteomes" id="UP001139451"/>
    </source>
</evidence>
<proteinExistence type="predicted"/>
<reference evidence="4" key="1">
    <citation type="submission" date="2022-05" db="EMBL/GenBank/DDBJ databases">
        <title>Sphingomonas sp. strain MG17 Genome sequencing and assembly.</title>
        <authorList>
            <person name="Kim I."/>
        </authorList>
    </citation>
    <scope>NUCLEOTIDE SEQUENCE</scope>
    <source>
        <strain evidence="4">MG17</strain>
    </source>
</reference>
<name>A0A9X2HLB1_9SPHN</name>
<feature type="region of interest" description="Disordered" evidence="1">
    <location>
        <begin position="118"/>
        <end position="153"/>
    </location>
</feature>
<organism evidence="4 5">
    <name type="scientific">Sphingomonas tagetis</name>
    <dbReference type="NCBI Taxonomy" id="2949092"/>
    <lineage>
        <taxon>Bacteria</taxon>
        <taxon>Pseudomonadati</taxon>
        <taxon>Pseudomonadota</taxon>
        <taxon>Alphaproteobacteria</taxon>
        <taxon>Sphingomonadales</taxon>
        <taxon>Sphingomonadaceae</taxon>
        <taxon>Sphingomonas</taxon>
    </lineage>
</organism>
<protein>
    <submittedName>
        <fullName evidence="4">Pilus assembly protein</fullName>
    </submittedName>
</protein>
<keyword evidence="5" id="KW-1185">Reference proteome</keyword>
<dbReference type="RefSeq" id="WP_254294671.1">
    <property type="nucleotide sequence ID" value="NZ_JAMLDX010000012.1"/>
</dbReference>
<keyword evidence="2" id="KW-0812">Transmembrane</keyword>
<sequence>MTRRFSLRRITAGALARDEAGVTIVEFAMVAPVLCLVLLGAFDVSHTLYTRAALQGIVQKTARDSTLESGAITTQQTALDNKVKDQVRALANNATIDITRRYYRTFAEASAARAEVYSDTNSNGTCDNGEPYEDANRNSSWDKDGANSGQGGAKDATLYTVTMSYPRFFPIYNLVGGSNTTKVTASTVLRNQPYSDQGTYAAMQVRNCT</sequence>
<evidence type="ECO:0000313" key="4">
    <source>
        <dbReference type="EMBL" id="MCP3731782.1"/>
    </source>
</evidence>
<feature type="transmembrane region" description="Helical" evidence="2">
    <location>
        <begin position="20"/>
        <end position="42"/>
    </location>
</feature>
<evidence type="ECO:0000256" key="1">
    <source>
        <dbReference type="SAM" id="MobiDB-lite"/>
    </source>
</evidence>
<dbReference type="Proteomes" id="UP001139451">
    <property type="component" value="Unassembled WGS sequence"/>
</dbReference>
<comment type="caution">
    <text evidence="4">The sequence shown here is derived from an EMBL/GenBank/DDBJ whole genome shotgun (WGS) entry which is preliminary data.</text>
</comment>
<feature type="compositionally biased region" description="Basic and acidic residues" evidence="1">
    <location>
        <begin position="134"/>
        <end position="145"/>
    </location>
</feature>
<evidence type="ECO:0000259" key="3">
    <source>
        <dbReference type="Pfam" id="PF07811"/>
    </source>
</evidence>
<accession>A0A9X2HLB1</accession>
<dbReference type="Pfam" id="PF07811">
    <property type="entry name" value="TadE"/>
    <property type="match status" value="1"/>
</dbReference>
<dbReference type="EMBL" id="JAMLDX010000012">
    <property type="protein sequence ID" value="MCP3731782.1"/>
    <property type="molecule type" value="Genomic_DNA"/>
</dbReference>
<keyword evidence="2" id="KW-1133">Transmembrane helix</keyword>
<dbReference type="InterPro" id="IPR012495">
    <property type="entry name" value="TadE-like_dom"/>
</dbReference>
<evidence type="ECO:0000256" key="2">
    <source>
        <dbReference type="SAM" id="Phobius"/>
    </source>
</evidence>
<dbReference type="AlphaFoldDB" id="A0A9X2HLB1"/>
<keyword evidence="2" id="KW-0472">Membrane</keyword>
<gene>
    <name evidence="4" type="ORF">M9978_15250</name>
</gene>